<protein>
    <submittedName>
        <fullName evidence="1">Uncharacterized protein</fullName>
    </submittedName>
</protein>
<organism evidence="1 2">
    <name type="scientific">Fusarium solani subsp. cucurbitae</name>
    <name type="common">Neocosmosporum cucurbitae</name>
    <dbReference type="NCBI Taxonomy" id="2747967"/>
    <lineage>
        <taxon>Eukaryota</taxon>
        <taxon>Fungi</taxon>
        <taxon>Dikarya</taxon>
        <taxon>Ascomycota</taxon>
        <taxon>Pezizomycotina</taxon>
        <taxon>Sordariomycetes</taxon>
        <taxon>Hypocreomycetidae</taxon>
        <taxon>Hypocreales</taxon>
        <taxon>Nectriaceae</taxon>
        <taxon>Fusarium</taxon>
        <taxon>Fusarium solani species complex</taxon>
    </lineage>
</organism>
<proteinExistence type="predicted"/>
<evidence type="ECO:0000313" key="1">
    <source>
        <dbReference type="EMBL" id="UPK97898.1"/>
    </source>
</evidence>
<reference evidence="1" key="1">
    <citation type="submission" date="2021-11" db="EMBL/GenBank/DDBJ databases">
        <title>Fusarium solani-melongenae Genome sequencing and assembly.</title>
        <authorList>
            <person name="Xie S."/>
            <person name="Huang L."/>
            <person name="Zhang X."/>
        </authorList>
    </citation>
    <scope>NUCLEOTIDE SEQUENCE</scope>
    <source>
        <strain evidence="1">CRI 24-3</strain>
    </source>
</reference>
<accession>A0ACD3Z9G1</accession>
<dbReference type="Proteomes" id="UP000830768">
    <property type="component" value="Chromosome 8"/>
</dbReference>
<name>A0ACD3Z9G1_FUSSC</name>
<keyword evidence="2" id="KW-1185">Reference proteome</keyword>
<gene>
    <name evidence="1" type="ORF">LCI18_008833</name>
</gene>
<dbReference type="EMBL" id="CP090036">
    <property type="protein sequence ID" value="UPK97898.1"/>
    <property type="molecule type" value="Genomic_DNA"/>
</dbReference>
<sequence length="211" mass="23711">MPSRPRSSKPQGVSKCRYTTSALPKGTATLQKGITRGTVADDENNKTQAEEDRILMPPPPRPATPRTRSSPNKASPQKIAEFTMKLRPRENRNKDNPEPVATTTGTDANTGTDATDASDKPDTKKPEDDTKESDGDTKKPEDEDLPPIKPLTRRERLLFPGILPKYTWLFETMTPEEVELWRELAPQAGDRMLTVDEVDNLCDEFYKESRE</sequence>
<evidence type="ECO:0000313" key="2">
    <source>
        <dbReference type="Proteomes" id="UP000830768"/>
    </source>
</evidence>